<evidence type="ECO:0000313" key="1">
    <source>
        <dbReference type="EMBL" id="MVM35278.1"/>
    </source>
</evidence>
<dbReference type="AlphaFoldDB" id="A0A7K1SN99"/>
<reference evidence="1 2" key="1">
    <citation type="submission" date="2019-12" db="EMBL/GenBank/DDBJ databases">
        <title>Spirosoma sp. HMF4905 genome sequencing and assembly.</title>
        <authorList>
            <person name="Kang H."/>
            <person name="Cha I."/>
            <person name="Kim H."/>
            <person name="Joh K."/>
        </authorList>
    </citation>
    <scope>NUCLEOTIDE SEQUENCE [LARGE SCALE GENOMIC DNA]</scope>
    <source>
        <strain evidence="1 2">HMF4905</strain>
    </source>
</reference>
<accession>A0A7K1SN99</accession>
<comment type="caution">
    <text evidence="1">The sequence shown here is derived from an EMBL/GenBank/DDBJ whole genome shotgun (WGS) entry which is preliminary data.</text>
</comment>
<sequence length="342" mass="40369">MAKETFAFIGNVLLIDKKIKLPYEIVDNQYLERATEEQVLWIKGNLIETLPPRDIHSYLYFYEQEITIKDNKIDYGKLLTSTNWNYYVIVNRNSQWNHELFTLRPCLYLQSKIFLPIELHWPTAEREEPSPQTTGEAGHLFYGMFTFVNQAYNPIKITKTFLNTTKKIYKRYETLSRNAHNNKDFEYRFILTAIEYFRQTSRTSDFSKMKILEYFSILELLLTHAPQDTGDSLTKQLINKLFLLNNRLKEPIDYRSLFGNIEFKKLITSLYAYRSRIAHGSPVEYLGLLDETHDGKIVKFKDKELQVLVNSATISKFLIETITKLLIYSLEEPQLFKDLKAC</sequence>
<name>A0A7K1SN99_9BACT</name>
<dbReference type="Proteomes" id="UP000436006">
    <property type="component" value="Unassembled WGS sequence"/>
</dbReference>
<keyword evidence="2" id="KW-1185">Reference proteome</keyword>
<evidence type="ECO:0008006" key="3">
    <source>
        <dbReference type="Google" id="ProtNLM"/>
    </source>
</evidence>
<dbReference type="EMBL" id="WPIN01000021">
    <property type="protein sequence ID" value="MVM35278.1"/>
    <property type="molecule type" value="Genomic_DNA"/>
</dbReference>
<dbReference type="RefSeq" id="WP_157590084.1">
    <property type="nucleotide sequence ID" value="NZ_WPIN01000021.1"/>
</dbReference>
<protein>
    <recommendedName>
        <fullName evidence="3">Apea-like HEPN domain-containing protein</fullName>
    </recommendedName>
</protein>
<evidence type="ECO:0000313" key="2">
    <source>
        <dbReference type="Proteomes" id="UP000436006"/>
    </source>
</evidence>
<proteinExistence type="predicted"/>
<organism evidence="1 2">
    <name type="scientific">Spirosoma arboris</name>
    <dbReference type="NCBI Taxonomy" id="2682092"/>
    <lineage>
        <taxon>Bacteria</taxon>
        <taxon>Pseudomonadati</taxon>
        <taxon>Bacteroidota</taxon>
        <taxon>Cytophagia</taxon>
        <taxon>Cytophagales</taxon>
        <taxon>Cytophagaceae</taxon>
        <taxon>Spirosoma</taxon>
    </lineage>
</organism>
<gene>
    <name evidence="1" type="ORF">GO755_34975</name>
</gene>